<keyword evidence="6 8" id="KW-0472">Membrane</keyword>
<keyword evidence="7" id="KW-1015">Disulfide bond</keyword>
<dbReference type="InterPro" id="IPR036058">
    <property type="entry name" value="Kazal_dom_sf"/>
</dbReference>
<dbReference type="Gene3D" id="1.20.1250.20">
    <property type="entry name" value="MFS general substrate transporter like domains"/>
    <property type="match status" value="2"/>
</dbReference>
<dbReference type="GeneID" id="102808301"/>
<sequence length="685" mass="75610">MEAMPGENDVTYCDSHKLEADVVKTDLNNGDCHSNYGERNAEKLPNAKKLNCLQRLLYDIRFFVGCLAFTVGLYAMITTYKLGTLTTIEKRYNLNSSELGSLTSLHQVGTLITVIFCGYLGGLPESHRPRWISVGLFIIAIGVFCSILPHLTLGTYVYPRATDTNNDSVLANVVMCKELPLNRNQTITPNSDSTSCDVFDKEEVQDGNVAYLCFALSALIMGVGYSPVSTLGSAFVDDSVKHTTSALYLGIINMMWGFGPIVGWIVAAVSTLVFVDLGRVNLDNVDMSPDDPRWVGAWWIGGVIVLPLMIMMVIPIFLVPKDLNESRMCMKSSNQNGSDNRNENLKQKVKKDTVQLIRKLRETVKDFLKALWRLIKNPHFILVNAAYAVELGCVFGLITFIPKYIQEEFHVTPLAANITTGMATGVPYGIGMLLGGYVIKRFNIIREKSIAMLLVITLGTSATLSLMLFPLGCSGLSIHGEGTVGQYMSMACADNCHCSPDMYQPVCGSNGMTYVSPCHAGCTQLNDNGTYLECSCDEPLLTGDKISSSPPTMAEDGICHEPERCTAFIPFVILVFFLSISCSFREVPAMILAIRSVDKNDKSFALAVRFLLVRCLGPIPIPLLYGVVIDNTCSLWKTFCNGSIRGDCLFYDNDLLRYSLVGLTFALKCASCLMFVFLYLLWKYR</sequence>
<dbReference type="PROSITE" id="PS51465">
    <property type="entry name" value="KAZAL_2"/>
    <property type="match status" value="1"/>
</dbReference>
<keyword evidence="10" id="KW-1185">Reference proteome</keyword>
<protein>
    <recommendedName>
        <fullName evidence="8">Solute carrier organic anion transporter family member</fullName>
    </recommendedName>
</protein>
<dbReference type="Pfam" id="PF03137">
    <property type="entry name" value="OATP"/>
    <property type="match status" value="1"/>
</dbReference>
<evidence type="ECO:0000256" key="6">
    <source>
        <dbReference type="ARBA" id="ARBA00023136"/>
    </source>
</evidence>
<evidence type="ECO:0000256" key="7">
    <source>
        <dbReference type="ARBA" id="ARBA00023157"/>
    </source>
</evidence>
<feature type="non-terminal residue" evidence="11">
    <location>
        <position position="685"/>
    </location>
</feature>
<evidence type="ECO:0000256" key="1">
    <source>
        <dbReference type="ARBA" id="ARBA00004651"/>
    </source>
</evidence>
<feature type="transmembrane region" description="Helical" evidence="8">
    <location>
        <begin position="56"/>
        <end position="77"/>
    </location>
</feature>
<comment type="subcellular location">
    <subcellularLocation>
        <location evidence="1 8">Cell membrane</location>
        <topology evidence="1 8">Multi-pass membrane protein</topology>
    </subcellularLocation>
</comment>
<feature type="transmembrane region" description="Helical" evidence="8">
    <location>
        <begin position="104"/>
        <end position="122"/>
    </location>
</feature>
<evidence type="ECO:0000259" key="9">
    <source>
        <dbReference type="PROSITE" id="PS51465"/>
    </source>
</evidence>
<reference evidence="11" key="1">
    <citation type="submission" date="2025-08" db="UniProtKB">
        <authorList>
            <consortium name="RefSeq"/>
        </authorList>
    </citation>
    <scope>IDENTIFICATION</scope>
    <source>
        <tissue evidence="11">Testes</tissue>
    </source>
</reference>
<dbReference type="NCBIfam" id="TIGR00805">
    <property type="entry name" value="oat"/>
    <property type="match status" value="1"/>
</dbReference>
<gene>
    <name evidence="11" type="primary">LOC102808301</name>
</gene>
<evidence type="ECO:0000313" key="10">
    <source>
        <dbReference type="Proteomes" id="UP000694865"/>
    </source>
</evidence>
<feature type="transmembrane region" description="Helical" evidence="8">
    <location>
        <begin position="209"/>
        <end position="235"/>
    </location>
</feature>
<feature type="transmembrane region" description="Helical" evidence="8">
    <location>
        <begin position="606"/>
        <end position="628"/>
    </location>
</feature>
<feature type="transmembrane region" description="Helical" evidence="8">
    <location>
        <begin position="414"/>
        <end position="438"/>
    </location>
</feature>
<dbReference type="Gene3D" id="3.30.60.30">
    <property type="match status" value="1"/>
</dbReference>
<dbReference type="SUPFAM" id="SSF100895">
    <property type="entry name" value="Kazal-type serine protease inhibitors"/>
    <property type="match status" value="1"/>
</dbReference>
<keyword evidence="4 8" id="KW-0812">Transmembrane</keyword>
<organism evidence="10 11">
    <name type="scientific">Saccoglossus kowalevskii</name>
    <name type="common">Acorn worm</name>
    <dbReference type="NCBI Taxonomy" id="10224"/>
    <lineage>
        <taxon>Eukaryota</taxon>
        <taxon>Metazoa</taxon>
        <taxon>Hemichordata</taxon>
        <taxon>Enteropneusta</taxon>
        <taxon>Harrimaniidae</taxon>
        <taxon>Saccoglossus</taxon>
    </lineage>
</organism>
<feature type="transmembrane region" description="Helical" evidence="8">
    <location>
        <begin position="660"/>
        <end position="682"/>
    </location>
</feature>
<feature type="domain" description="Kazal-like" evidence="9">
    <location>
        <begin position="486"/>
        <end position="538"/>
    </location>
</feature>
<dbReference type="Pfam" id="PF07648">
    <property type="entry name" value="Kazal_2"/>
    <property type="match status" value="1"/>
</dbReference>
<dbReference type="InterPro" id="IPR002350">
    <property type="entry name" value="Kazal_dom"/>
</dbReference>
<keyword evidence="3" id="KW-1003">Cell membrane</keyword>
<dbReference type="PANTHER" id="PTHR11388:SF142">
    <property type="entry name" value="SOLUTE CARRIER ORGANIC ANION TRANSPORTER FAMILY MEMBER 5A1"/>
    <property type="match status" value="1"/>
</dbReference>
<dbReference type="CDD" id="cd17336">
    <property type="entry name" value="MFS_SLCO_OATP"/>
    <property type="match status" value="1"/>
</dbReference>
<dbReference type="SUPFAM" id="SSF103473">
    <property type="entry name" value="MFS general substrate transporter"/>
    <property type="match status" value="1"/>
</dbReference>
<dbReference type="InterPro" id="IPR004156">
    <property type="entry name" value="OATP"/>
</dbReference>
<keyword evidence="8" id="KW-0406">Ion transport</keyword>
<feature type="transmembrane region" description="Helical" evidence="8">
    <location>
        <begin position="134"/>
        <end position="158"/>
    </location>
</feature>
<proteinExistence type="inferred from homology"/>
<accession>A0ABM0M9Y5</accession>
<evidence type="ECO:0000256" key="8">
    <source>
        <dbReference type="RuleBase" id="RU362056"/>
    </source>
</evidence>
<evidence type="ECO:0000256" key="5">
    <source>
        <dbReference type="ARBA" id="ARBA00022989"/>
    </source>
</evidence>
<feature type="transmembrane region" description="Helical" evidence="8">
    <location>
        <begin position="380"/>
        <end position="402"/>
    </location>
</feature>
<feature type="transmembrane region" description="Helical" evidence="8">
    <location>
        <begin position="568"/>
        <end position="594"/>
    </location>
</feature>
<name>A0ABM0M9Y5_SACKO</name>
<evidence type="ECO:0000256" key="2">
    <source>
        <dbReference type="ARBA" id="ARBA00009657"/>
    </source>
</evidence>
<feature type="transmembrane region" description="Helical" evidence="8">
    <location>
        <begin position="247"/>
        <end position="275"/>
    </location>
</feature>
<evidence type="ECO:0000256" key="3">
    <source>
        <dbReference type="ARBA" id="ARBA00022475"/>
    </source>
</evidence>
<dbReference type="PANTHER" id="PTHR11388">
    <property type="entry name" value="ORGANIC ANION TRANSPORTER"/>
    <property type="match status" value="1"/>
</dbReference>
<dbReference type="Proteomes" id="UP000694865">
    <property type="component" value="Unplaced"/>
</dbReference>
<dbReference type="RefSeq" id="XP_006816826.1">
    <property type="nucleotide sequence ID" value="XM_006816763.1"/>
</dbReference>
<evidence type="ECO:0000313" key="11">
    <source>
        <dbReference type="RefSeq" id="XP_006816826.1"/>
    </source>
</evidence>
<evidence type="ECO:0000256" key="4">
    <source>
        <dbReference type="ARBA" id="ARBA00022692"/>
    </source>
</evidence>
<feature type="transmembrane region" description="Helical" evidence="8">
    <location>
        <begin position="295"/>
        <end position="318"/>
    </location>
</feature>
<dbReference type="InterPro" id="IPR036259">
    <property type="entry name" value="MFS_trans_sf"/>
</dbReference>
<comment type="similarity">
    <text evidence="2 8">Belongs to the organo anion transporter (TC 2.A.60) family.</text>
</comment>
<keyword evidence="5 8" id="KW-1133">Transmembrane helix</keyword>
<keyword evidence="8" id="KW-0813">Transport</keyword>
<feature type="transmembrane region" description="Helical" evidence="8">
    <location>
        <begin position="450"/>
        <end position="469"/>
    </location>
</feature>